<dbReference type="STRING" id="1314778.A0A5C3PM74"/>
<feature type="region of interest" description="Disordered" evidence="1">
    <location>
        <begin position="132"/>
        <end position="345"/>
    </location>
</feature>
<evidence type="ECO:0000313" key="3">
    <source>
        <dbReference type="Proteomes" id="UP000308197"/>
    </source>
</evidence>
<dbReference type="InParanoid" id="A0A5C3PM74"/>
<feature type="compositionally biased region" description="Polar residues" evidence="1">
    <location>
        <begin position="916"/>
        <end position="934"/>
    </location>
</feature>
<dbReference type="AlphaFoldDB" id="A0A5C3PM74"/>
<reference evidence="2 3" key="1">
    <citation type="journal article" date="2019" name="Nat. Ecol. Evol.">
        <title>Megaphylogeny resolves global patterns of mushroom evolution.</title>
        <authorList>
            <person name="Varga T."/>
            <person name="Krizsan K."/>
            <person name="Foldi C."/>
            <person name="Dima B."/>
            <person name="Sanchez-Garcia M."/>
            <person name="Sanchez-Ramirez S."/>
            <person name="Szollosi G.J."/>
            <person name="Szarkandi J.G."/>
            <person name="Papp V."/>
            <person name="Albert L."/>
            <person name="Andreopoulos W."/>
            <person name="Angelini C."/>
            <person name="Antonin V."/>
            <person name="Barry K.W."/>
            <person name="Bougher N.L."/>
            <person name="Buchanan P."/>
            <person name="Buyck B."/>
            <person name="Bense V."/>
            <person name="Catcheside P."/>
            <person name="Chovatia M."/>
            <person name="Cooper J."/>
            <person name="Damon W."/>
            <person name="Desjardin D."/>
            <person name="Finy P."/>
            <person name="Geml J."/>
            <person name="Haridas S."/>
            <person name="Hughes K."/>
            <person name="Justo A."/>
            <person name="Karasinski D."/>
            <person name="Kautmanova I."/>
            <person name="Kiss B."/>
            <person name="Kocsube S."/>
            <person name="Kotiranta H."/>
            <person name="LaButti K.M."/>
            <person name="Lechner B.E."/>
            <person name="Liimatainen K."/>
            <person name="Lipzen A."/>
            <person name="Lukacs Z."/>
            <person name="Mihaltcheva S."/>
            <person name="Morgado L.N."/>
            <person name="Niskanen T."/>
            <person name="Noordeloos M.E."/>
            <person name="Ohm R.A."/>
            <person name="Ortiz-Santana B."/>
            <person name="Ovrebo C."/>
            <person name="Racz N."/>
            <person name="Riley R."/>
            <person name="Savchenko A."/>
            <person name="Shiryaev A."/>
            <person name="Soop K."/>
            <person name="Spirin V."/>
            <person name="Szebenyi C."/>
            <person name="Tomsovsky M."/>
            <person name="Tulloss R.E."/>
            <person name="Uehling J."/>
            <person name="Grigoriev I.V."/>
            <person name="Vagvolgyi C."/>
            <person name="Papp T."/>
            <person name="Martin F.M."/>
            <person name="Miettinen O."/>
            <person name="Hibbett D.S."/>
            <person name="Nagy L.G."/>
        </authorList>
    </citation>
    <scope>NUCLEOTIDE SEQUENCE [LARGE SCALE GENOMIC DNA]</scope>
    <source>
        <strain evidence="2 3">HHB13444</strain>
    </source>
</reference>
<gene>
    <name evidence="2" type="ORF">K466DRAFT_599787</name>
</gene>
<feature type="compositionally biased region" description="Polar residues" evidence="1">
    <location>
        <begin position="650"/>
        <end position="663"/>
    </location>
</feature>
<feature type="compositionally biased region" description="Basic and acidic residues" evidence="1">
    <location>
        <begin position="316"/>
        <end position="329"/>
    </location>
</feature>
<feature type="compositionally biased region" description="Polar residues" evidence="1">
    <location>
        <begin position="274"/>
        <end position="287"/>
    </location>
</feature>
<name>A0A5C3PM74_9APHY</name>
<feature type="compositionally biased region" description="Low complexity" evidence="1">
    <location>
        <begin position="719"/>
        <end position="736"/>
    </location>
</feature>
<organism evidence="2 3">
    <name type="scientific">Polyporus arcularius HHB13444</name>
    <dbReference type="NCBI Taxonomy" id="1314778"/>
    <lineage>
        <taxon>Eukaryota</taxon>
        <taxon>Fungi</taxon>
        <taxon>Dikarya</taxon>
        <taxon>Basidiomycota</taxon>
        <taxon>Agaricomycotina</taxon>
        <taxon>Agaricomycetes</taxon>
        <taxon>Polyporales</taxon>
        <taxon>Polyporaceae</taxon>
        <taxon>Polyporus</taxon>
    </lineage>
</organism>
<feature type="region of interest" description="Disordered" evidence="1">
    <location>
        <begin position="424"/>
        <end position="895"/>
    </location>
</feature>
<feature type="compositionally biased region" description="Low complexity" evidence="1">
    <location>
        <begin position="779"/>
        <end position="795"/>
    </location>
</feature>
<feature type="compositionally biased region" description="Polar residues" evidence="1">
    <location>
        <begin position="737"/>
        <end position="757"/>
    </location>
</feature>
<feature type="compositionally biased region" description="Low complexity" evidence="1">
    <location>
        <begin position="829"/>
        <end position="838"/>
    </location>
</feature>
<feature type="compositionally biased region" description="Low complexity" evidence="1">
    <location>
        <begin position="235"/>
        <end position="244"/>
    </location>
</feature>
<feature type="compositionally biased region" description="Low complexity" evidence="1">
    <location>
        <begin position="509"/>
        <end position="521"/>
    </location>
</feature>
<feature type="compositionally biased region" description="Basic and acidic residues" evidence="1">
    <location>
        <begin position="288"/>
        <end position="297"/>
    </location>
</feature>
<feature type="compositionally biased region" description="Low complexity" evidence="1">
    <location>
        <begin position="882"/>
        <end position="895"/>
    </location>
</feature>
<feature type="compositionally biased region" description="Low complexity" evidence="1">
    <location>
        <begin position="298"/>
        <end position="312"/>
    </location>
</feature>
<protein>
    <submittedName>
        <fullName evidence="2">Uncharacterized protein</fullName>
    </submittedName>
</protein>
<evidence type="ECO:0000313" key="2">
    <source>
        <dbReference type="EMBL" id="TFK87093.1"/>
    </source>
</evidence>
<feature type="compositionally biased region" description="Low complexity" evidence="1">
    <location>
        <begin position="141"/>
        <end position="150"/>
    </location>
</feature>
<accession>A0A5C3PM74</accession>
<keyword evidence="3" id="KW-1185">Reference proteome</keyword>
<evidence type="ECO:0000256" key="1">
    <source>
        <dbReference type="SAM" id="MobiDB-lite"/>
    </source>
</evidence>
<dbReference type="EMBL" id="ML211169">
    <property type="protein sequence ID" value="TFK87093.1"/>
    <property type="molecule type" value="Genomic_DNA"/>
</dbReference>
<feature type="compositionally biased region" description="Basic and acidic residues" evidence="1">
    <location>
        <begin position="814"/>
        <end position="828"/>
    </location>
</feature>
<feature type="region of interest" description="Disordered" evidence="1">
    <location>
        <begin position="1108"/>
        <end position="1130"/>
    </location>
</feature>
<feature type="compositionally biased region" description="Low complexity" evidence="1">
    <location>
        <begin position="608"/>
        <end position="626"/>
    </location>
</feature>
<feature type="compositionally biased region" description="Basic and acidic residues" evidence="1">
    <location>
        <begin position="190"/>
        <end position="212"/>
    </location>
</feature>
<feature type="region of interest" description="Disordered" evidence="1">
    <location>
        <begin position="1072"/>
        <end position="1095"/>
    </location>
</feature>
<feature type="compositionally biased region" description="Low complexity" evidence="1">
    <location>
        <begin position="583"/>
        <end position="592"/>
    </location>
</feature>
<feature type="region of interest" description="Disordered" evidence="1">
    <location>
        <begin position="915"/>
        <end position="953"/>
    </location>
</feature>
<dbReference type="Proteomes" id="UP000308197">
    <property type="component" value="Unassembled WGS sequence"/>
</dbReference>
<proteinExistence type="predicted"/>
<sequence length="1221" mass="127761">MPTLLSVSPGLVTPYSQWGSDIAEFSSSGPPSAAVNAKGTAELYRPVSEVKADSALGLVCGDYPSAYPKRAVICSRDSARSNTYPTLSPTTTILQTHLSSATSYLPSSAYIAAYLFASPRVVNHTILPIGMKPATDPKPHPSSTSSPTSPARDALGMSSDILKGAPSLQPGTAKEERERRMQTASHHRKAELPEVLRRVDASKDSLTAHRPTDGASRLAKEQSNLKNVRQDHGRSSSSPSQTTSRKTETETVRCTITPLDWPQPNSAAFPPLSPSSRALNVEPSSRLRSLEHQEKSQQSKASPSLTSSASKASSRHASETQDSSSDKHALVSCPPAANVPKKATRRAQEQAVLAERIKANTETLERCIGRLEDMSRDIRGRTYETRGEMHQRWLREGTISLSDVERVTLKGSVSDLPKAPAVAARTADSKVQHETGALSTGSTVEEGGLSTVPPKAGSASGALPKSKSSRSVQQAVTTPAHGGSSEGSTRRPPYAKDVGLVASNDRPLSSAASDSTRSGSDVSTIKASKVATRTAGSKLQDETGALSIGSTVEEGGLSTVLPKAGSASGALPKSKSSVTTPAHGGSSHSTEGSTRRTPHAKEVGLVVSNDRPSSSAASDSTRSGSDVSTIKASAVATRTAGSKLQDKTGALSTGSTVEKNGLNTVLPKAGSASGALPKSKSSRSVQQAVATPAHGGSSPPTEGSTRRLLNAKDVGPVVSNDRPPSSAASDSTRSGSDVSTIKASQPYASVSVHSAGSTDRARKKAETTAVGSEGALGTSKSASSSRPRGSAASSSEGQSLEKSRSSAARPVPDIARRDGTSAALREKASSSSPSIVSSNRPPRVDSNQDSRATPLGSRAIDNATPPKRAVPSHGTQDKTARRAPSPSTASSLSTSTVRPSVFMTYFRLLKVETVRPSPSASSKVTRAPSTTAPNVTAPPLKPLPDSPEAPKVRWKPTTPLKIEKPKSLAAFTEVSKPGLPQDHTDLRNLDALTPLATFFAESVVSDDGDSDANFEDSPFGRQTHLPFVPAASGPDVWKSASLTEVNVMKPHFSQSLPRNSLAGLVVAGTNDQVDTGARSGGEGLPRPSGNSRDTSTAVRVLAQPIASGSTVSTTDHVMRTDPGPNPRPSQARVPFLLRAFRRPEPPPPRYSSVVPPARQSAVIREVQVVARMLREVDEEQRLRDQAQQGNLCATYRLAAMDREWELLHGAPPPPPPPPPRG</sequence>